<gene>
    <name evidence="3" type="ORF">SAMN04488530_102135</name>
</gene>
<reference evidence="4" key="1">
    <citation type="submission" date="2016-11" db="EMBL/GenBank/DDBJ databases">
        <authorList>
            <person name="Varghese N."/>
            <person name="Submissions S."/>
        </authorList>
    </citation>
    <scope>NUCLEOTIDE SEQUENCE [LARGE SCALE GENOMIC DNA]</scope>
    <source>
        <strain evidence="4">DSM 2635</strain>
    </source>
</reference>
<dbReference type="Gene3D" id="3.40.630.190">
    <property type="entry name" value="LCP protein"/>
    <property type="match status" value="1"/>
</dbReference>
<dbReference type="Proteomes" id="UP000243255">
    <property type="component" value="Unassembled WGS sequence"/>
</dbReference>
<organism evidence="3 4">
    <name type="scientific">Asaccharospora irregularis DSM 2635</name>
    <dbReference type="NCBI Taxonomy" id="1121321"/>
    <lineage>
        <taxon>Bacteria</taxon>
        <taxon>Bacillati</taxon>
        <taxon>Bacillota</taxon>
        <taxon>Clostridia</taxon>
        <taxon>Peptostreptococcales</taxon>
        <taxon>Peptostreptococcaceae</taxon>
        <taxon>Asaccharospora</taxon>
    </lineage>
</organism>
<dbReference type="AlphaFoldDB" id="A0A1M5K580"/>
<evidence type="ECO:0000313" key="4">
    <source>
        <dbReference type="Proteomes" id="UP000243255"/>
    </source>
</evidence>
<dbReference type="RefSeq" id="WP_084120085.1">
    <property type="nucleotide sequence ID" value="NZ_BAABCH010000028.1"/>
</dbReference>
<accession>A0A1M5K580</accession>
<dbReference type="PANTHER" id="PTHR33392:SF6">
    <property type="entry name" value="POLYISOPRENYL-TEICHOIC ACID--PEPTIDOGLYCAN TEICHOIC ACID TRANSFERASE TAGU"/>
    <property type="match status" value="1"/>
</dbReference>
<dbReference type="Pfam" id="PF03816">
    <property type="entry name" value="LytR_cpsA_psr"/>
    <property type="match status" value="1"/>
</dbReference>
<sequence>MKNRKFILILIMFIFTSFVLETREVYSFDKGKDKNNKVDNILLIGEDDKGETGVARSDTMIILTINKSSKSIKLTSLTRDTLVMIPNKGYEKLNHAYAYGGPKLLLKTINDNFDIDIKDYAVVDFKSFIEIVDILDGVDISIDEREINHLNKVIETCYRLDSAKKGNIEYISTTGEHTLNGYQALAYARIRKIDTIYNRDQRQREILSSIAHKLSNTSIKTYPAIAKSLIKHVKVNISIDKIMKLAYIAHDFAGYDIEQMEFPKREYRSEGKIKENGMFVIKWDKEKNISDLKKFIYE</sequence>
<evidence type="ECO:0000256" key="1">
    <source>
        <dbReference type="ARBA" id="ARBA00006068"/>
    </source>
</evidence>
<dbReference type="NCBIfam" id="TIGR00350">
    <property type="entry name" value="lytR_cpsA_psr"/>
    <property type="match status" value="1"/>
</dbReference>
<dbReference type="PANTHER" id="PTHR33392">
    <property type="entry name" value="POLYISOPRENYL-TEICHOIC ACID--PEPTIDOGLYCAN TEICHOIC ACID TRANSFERASE TAGU"/>
    <property type="match status" value="1"/>
</dbReference>
<feature type="domain" description="Cell envelope-related transcriptional attenuator" evidence="2">
    <location>
        <begin position="56"/>
        <end position="215"/>
    </location>
</feature>
<proteinExistence type="inferred from homology"/>
<dbReference type="OrthoDB" id="305468at2"/>
<keyword evidence="4" id="KW-1185">Reference proteome</keyword>
<dbReference type="STRING" id="1121321.SAMN04488530_102135"/>
<dbReference type="EMBL" id="FQWX01000002">
    <property type="protein sequence ID" value="SHG47945.1"/>
    <property type="molecule type" value="Genomic_DNA"/>
</dbReference>
<dbReference type="InterPro" id="IPR004474">
    <property type="entry name" value="LytR_CpsA_psr"/>
</dbReference>
<dbReference type="InterPro" id="IPR050922">
    <property type="entry name" value="LytR/CpsA/Psr_CW_biosynth"/>
</dbReference>
<evidence type="ECO:0000259" key="2">
    <source>
        <dbReference type="Pfam" id="PF03816"/>
    </source>
</evidence>
<protein>
    <submittedName>
        <fullName evidence="3">Cell envelope-related function transcriptional attenuator common domain-containing protein</fullName>
    </submittedName>
</protein>
<comment type="similarity">
    <text evidence="1">Belongs to the LytR/CpsA/Psr (LCP) family.</text>
</comment>
<evidence type="ECO:0000313" key="3">
    <source>
        <dbReference type="EMBL" id="SHG47945.1"/>
    </source>
</evidence>
<name>A0A1M5K580_9FIRM</name>